<evidence type="ECO:0000313" key="1">
    <source>
        <dbReference type="EMBL" id="OLL14961.1"/>
    </source>
</evidence>
<comment type="caution">
    <text evidence="1">The sequence shown here is derived from an EMBL/GenBank/DDBJ whole genome shotgun (WGS) entry which is preliminary data.</text>
</comment>
<name>A0A1Q8I1H9_9ACTO</name>
<organism evidence="1 2">
    <name type="scientific">Actinomyces oris</name>
    <dbReference type="NCBI Taxonomy" id="544580"/>
    <lineage>
        <taxon>Bacteria</taxon>
        <taxon>Bacillati</taxon>
        <taxon>Actinomycetota</taxon>
        <taxon>Actinomycetes</taxon>
        <taxon>Actinomycetales</taxon>
        <taxon>Actinomycetaceae</taxon>
        <taxon>Actinomyces</taxon>
    </lineage>
</organism>
<dbReference type="RefSeq" id="WP_075249063.1">
    <property type="nucleotide sequence ID" value="NZ_MSGO01000024.1"/>
</dbReference>
<accession>A0A1Q8I1H9</accession>
<dbReference type="Proteomes" id="UP000185736">
    <property type="component" value="Unassembled WGS sequence"/>
</dbReference>
<proteinExistence type="predicted"/>
<protein>
    <submittedName>
        <fullName evidence="1">Uncharacterized protein</fullName>
    </submittedName>
</protein>
<dbReference type="AlphaFoldDB" id="A0A1Q8I1H9"/>
<gene>
    <name evidence="1" type="ORF">BKH32_05825</name>
</gene>
<dbReference type="EMBL" id="MSGO01000024">
    <property type="protein sequence ID" value="OLL14961.1"/>
    <property type="molecule type" value="Genomic_DNA"/>
</dbReference>
<evidence type="ECO:0000313" key="2">
    <source>
        <dbReference type="Proteomes" id="UP000185736"/>
    </source>
</evidence>
<sequence>MTQPTTQLPRAPRARVITGTEAEQELHAMGLSPSSLTRPCVEGLQSAVAGYSPFEPAISFGFSIWSKIVGALRKQLDKEGWKHHDIANAPRSVSPDGTMAIAAVGGDSQTAHADGDPRNARTKGPRFANEVENNAVKSGAPRYTQCRLDLGAGDEDTAFANLQTWILLYFWDRTRNELRLELSLPIDCDKGFVTQWETRFILPVQDLSGHTDLSSDDDVRPYAATQDVDFEITAIS</sequence>
<reference evidence="1 2" key="1">
    <citation type="submission" date="2016-12" db="EMBL/GenBank/DDBJ databases">
        <title>Genomic comparison of strains in the 'Actinomyces naeslundii' group.</title>
        <authorList>
            <person name="Mughal S.R."/>
            <person name="Do T."/>
            <person name="Gilbert S.C."/>
            <person name="Witherden E.A."/>
            <person name="Didelot X."/>
            <person name="Beighton D."/>
        </authorList>
    </citation>
    <scope>NUCLEOTIDE SEQUENCE [LARGE SCALE GENOMIC DNA]</scope>
    <source>
        <strain evidence="1 2">S64C</strain>
    </source>
</reference>